<evidence type="ECO:0000256" key="1">
    <source>
        <dbReference type="ARBA" id="ARBA00004123"/>
    </source>
</evidence>
<dbReference type="GO" id="GO:1902903">
    <property type="term" value="P:regulation of supramolecular fiber organization"/>
    <property type="evidence" value="ECO:0007669"/>
    <property type="project" value="UniProtKB-ARBA"/>
</dbReference>
<dbReference type="PROSITE" id="PS50077">
    <property type="entry name" value="HEAT_REPEAT"/>
    <property type="match status" value="1"/>
</dbReference>
<feature type="compositionally biased region" description="Basic and acidic residues" evidence="14">
    <location>
        <begin position="311"/>
        <end position="338"/>
    </location>
</feature>
<sequence length="589" mass="65707">MDDRHWKAVVTAAVLTSILHIGDILPFLGEFLIKLFWILRTSAVTFCVLFTVLTLSGDEVRRLFTILLNIMEAKALELVEIARNNYLSLDAKTGALVAYKSEIKQRNVPEAAVPPSFEAARIFISSPHGNIITPAFNMLSHLTRRLFIQRQPHLIANYSRNLQPLLLEKLGDNRERVRAQAAQAFTELWPAASAEVEHYVLDTALVGRNPRAKEMALIWLSNMSRTHGLRFRQYVAKLVNCLEDADPAVRDAAKLTVVELFGTASGASARAKADLMNQLSIRSVRKTIVNAILTQIDLDPADLEPNRGPMHRADRITQRPHSSLEAHPRPMSRADGHKHPLPQHSSEATPLTPSDGDSVEPLNVSSSREIEDIIRAMVPHFDGRESEENWAKREKNVMLLRRLVRGNAPVAHSNTLITALKSILDGIFKVVNSLRTTMATNGCLFMQDMAIYCGPKIDPMMEIIMQNLIKLCAGMKKITAQNGKMTVETVIQHVSFTPRILQHVFGASQDKNAQLRLFSADWFKIILNKQAANRSSIEHGGGLELLEKAFKKGLADANPAVRQAMRGTFWVFFGMWPNQGNEASQLAPP</sequence>
<evidence type="ECO:0000256" key="3">
    <source>
        <dbReference type="ARBA" id="ARBA00009549"/>
    </source>
</evidence>
<keyword evidence="15" id="KW-1133">Transmembrane helix</keyword>
<evidence type="ECO:0000256" key="12">
    <source>
        <dbReference type="ARBA" id="ARBA00024889"/>
    </source>
</evidence>
<dbReference type="InterPro" id="IPR034085">
    <property type="entry name" value="TOG"/>
</dbReference>
<comment type="function">
    <text evidence="12">Microtubule binding protein that promotes the stabilization of dynamic microtubules. Required for mitotic spindle formation.</text>
</comment>
<keyword evidence="9" id="KW-0131">Cell cycle</keyword>
<evidence type="ECO:0000256" key="9">
    <source>
        <dbReference type="ARBA" id="ARBA00022776"/>
    </source>
</evidence>
<evidence type="ECO:0000256" key="11">
    <source>
        <dbReference type="ARBA" id="ARBA00023242"/>
    </source>
</evidence>
<dbReference type="InterPro" id="IPR021133">
    <property type="entry name" value="HEAT_type_2"/>
</dbReference>
<evidence type="ECO:0000256" key="2">
    <source>
        <dbReference type="ARBA" id="ARBA00004186"/>
    </source>
</evidence>
<dbReference type="Gene3D" id="1.25.10.10">
    <property type="entry name" value="Leucine-rich Repeat Variant"/>
    <property type="match status" value="2"/>
</dbReference>
<name>A0A319C1X1_9EURO</name>
<evidence type="ECO:0000256" key="14">
    <source>
        <dbReference type="SAM" id="MobiDB-lite"/>
    </source>
</evidence>
<evidence type="ECO:0000256" key="10">
    <source>
        <dbReference type="ARBA" id="ARBA00023212"/>
    </source>
</evidence>
<dbReference type="RefSeq" id="XP_025489284.1">
    <property type="nucleotide sequence ID" value="XM_025638168.1"/>
</dbReference>
<feature type="domain" description="TOG" evidence="16">
    <location>
        <begin position="58"/>
        <end position="301"/>
    </location>
</feature>
<organism evidence="17 18">
    <name type="scientific">Aspergillus uvarum CBS 121591</name>
    <dbReference type="NCBI Taxonomy" id="1448315"/>
    <lineage>
        <taxon>Eukaryota</taxon>
        <taxon>Fungi</taxon>
        <taxon>Dikarya</taxon>
        <taxon>Ascomycota</taxon>
        <taxon>Pezizomycotina</taxon>
        <taxon>Eurotiomycetes</taxon>
        <taxon>Eurotiomycetidae</taxon>
        <taxon>Eurotiales</taxon>
        <taxon>Aspergillaceae</taxon>
        <taxon>Aspergillus</taxon>
        <taxon>Aspergillus subgen. Circumdati</taxon>
    </lineage>
</organism>
<reference evidence="17 18" key="1">
    <citation type="submission" date="2016-12" db="EMBL/GenBank/DDBJ databases">
        <title>The genomes of Aspergillus section Nigri reveals drivers in fungal speciation.</title>
        <authorList>
            <consortium name="DOE Joint Genome Institute"/>
            <person name="Vesth T.C."/>
            <person name="Nybo J."/>
            <person name="Theobald S."/>
            <person name="Brandl J."/>
            <person name="Frisvad J.C."/>
            <person name="Nielsen K.F."/>
            <person name="Lyhne E.K."/>
            <person name="Kogle M.E."/>
            <person name="Kuo A."/>
            <person name="Riley R."/>
            <person name="Clum A."/>
            <person name="Nolan M."/>
            <person name="Lipzen A."/>
            <person name="Salamov A."/>
            <person name="Henrissat B."/>
            <person name="Wiebenga A."/>
            <person name="De Vries R.P."/>
            <person name="Grigoriev I.V."/>
            <person name="Mortensen U.H."/>
            <person name="Andersen M.R."/>
            <person name="Baker S.E."/>
        </authorList>
    </citation>
    <scope>NUCLEOTIDE SEQUENCE [LARGE SCALE GENOMIC DNA]</scope>
    <source>
        <strain evidence="17 18">CBS 121591</strain>
    </source>
</reference>
<feature type="transmembrane region" description="Helical" evidence="15">
    <location>
        <begin position="35"/>
        <end position="55"/>
    </location>
</feature>
<keyword evidence="5" id="KW-0963">Cytoplasm</keyword>
<comment type="subunit">
    <text evidence="4">Interacts with microtubules.</text>
</comment>
<gene>
    <name evidence="17" type="ORF">BO82DRAFT_385322</name>
</gene>
<dbReference type="GO" id="GO:0005876">
    <property type="term" value="C:spindle microtubule"/>
    <property type="evidence" value="ECO:0007669"/>
    <property type="project" value="TreeGrafter"/>
</dbReference>
<keyword evidence="10" id="KW-0206">Cytoskeleton</keyword>
<dbReference type="GO" id="GO:0005815">
    <property type="term" value="C:microtubule organizing center"/>
    <property type="evidence" value="ECO:0007669"/>
    <property type="project" value="TreeGrafter"/>
</dbReference>
<dbReference type="SUPFAM" id="SSF48371">
    <property type="entry name" value="ARM repeat"/>
    <property type="match status" value="1"/>
</dbReference>
<evidence type="ECO:0000259" key="16">
    <source>
        <dbReference type="SMART" id="SM01349"/>
    </source>
</evidence>
<keyword evidence="15" id="KW-0812">Transmembrane</keyword>
<keyword evidence="8" id="KW-0677">Repeat</keyword>
<dbReference type="VEuPathDB" id="FungiDB:BO82DRAFT_385322"/>
<keyword evidence="18" id="KW-1185">Reference proteome</keyword>
<evidence type="ECO:0000313" key="18">
    <source>
        <dbReference type="Proteomes" id="UP000248340"/>
    </source>
</evidence>
<dbReference type="GO" id="GO:0031110">
    <property type="term" value="P:regulation of microtubule polymerization or depolymerization"/>
    <property type="evidence" value="ECO:0007669"/>
    <property type="project" value="UniProtKB-ARBA"/>
</dbReference>
<evidence type="ECO:0000256" key="13">
    <source>
        <dbReference type="PROSITE-ProRule" id="PRU00103"/>
    </source>
</evidence>
<dbReference type="GeneID" id="37140910"/>
<dbReference type="GO" id="GO:0005634">
    <property type="term" value="C:nucleus"/>
    <property type="evidence" value="ECO:0007669"/>
    <property type="project" value="UniProtKB-SubCell"/>
</dbReference>
<dbReference type="GO" id="GO:0005881">
    <property type="term" value="C:cytoplasmic microtubule"/>
    <property type="evidence" value="ECO:0007669"/>
    <property type="project" value="TreeGrafter"/>
</dbReference>
<dbReference type="GO" id="GO:0060172">
    <property type="term" value="P:astral microtubule depolymerization"/>
    <property type="evidence" value="ECO:0007669"/>
    <property type="project" value="TreeGrafter"/>
</dbReference>
<feature type="domain" description="TOG" evidence="16">
    <location>
        <begin position="366"/>
        <end position="589"/>
    </location>
</feature>
<feature type="region of interest" description="Disordered" evidence="14">
    <location>
        <begin position="301"/>
        <end position="364"/>
    </location>
</feature>
<dbReference type="STRING" id="1448315.A0A319C1X1"/>
<evidence type="ECO:0000256" key="6">
    <source>
        <dbReference type="ARBA" id="ARBA00022618"/>
    </source>
</evidence>
<evidence type="ECO:0000256" key="8">
    <source>
        <dbReference type="ARBA" id="ARBA00022737"/>
    </source>
</evidence>
<dbReference type="InterPro" id="IPR024395">
    <property type="entry name" value="CLASP_N_dom"/>
</dbReference>
<evidence type="ECO:0000256" key="15">
    <source>
        <dbReference type="SAM" id="Phobius"/>
    </source>
</evidence>
<keyword evidence="6" id="KW-0132">Cell division</keyword>
<dbReference type="GO" id="GO:1990023">
    <property type="term" value="C:mitotic spindle midzone"/>
    <property type="evidence" value="ECO:0007669"/>
    <property type="project" value="TreeGrafter"/>
</dbReference>
<dbReference type="PANTHER" id="PTHR21567">
    <property type="entry name" value="CLASP"/>
    <property type="match status" value="1"/>
</dbReference>
<dbReference type="PANTHER" id="PTHR21567:SF9">
    <property type="entry name" value="CLIP-ASSOCIATING PROTEIN"/>
    <property type="match status" value="1"/>
</dbReference>
<accession>A0A319C1X1</accession>
<evidence type="ECO:0000256" key="7">
    <source>
        <dbReference type="ARBA" id="ARBA00022701"/>
    </source>
</evidence>
<evidence type="ECO:0000256" key="4">
    <source>
        <dbReference type="ARBA" id="ARBA00011375"/>
    </source>
</evidence>
<dbReference type="EMBL" id="KZ821722">
    <property type="protein sequence ID" value="PYH79084.1"/>
    <property type="molecule type" value="Genomic_DNA"/>
</dbReference>
<feature type="transmembrane region" description="Helical" evidence="15">
    <location>
        <begin position="6"/>
        <end position="28"/>
    </location>
</feature>
<feature type="compositionally biased region" description="Polar residues" evidence="14">
    <location>
        <begin position="343"/>
        <end position="352"/>
    </location>
</feature>
<keyword evidence="9" id="KW-0498">Mitosis</keyword>
<proteinExistence type="inferred from homology"/>
<evidence type="ECO:0000313" key="17">
    <source>
        <dbReference type="EMBL" id="PYH79084.1"/>
    </source>
</evidence>
<dbReference type="OrthoDB" id="46159at2759"/>
<evidence type="ECO:0000256" key="5">
    <source>
        <dbReference type="ARBA" id="ARBA00022490"/>
    </source>
</evidence>
<protein>
    <recommendedName>
        <fullName evidence="16">TOG domain-containing protein</fullName>
    </recommendedName>
</protein>
<keyword evidence="15" id="KW-0472">Membrane</keyword>
<dbReference type="GO" id="GO:0008017">
    <property type="term" value="F:microtubule binding"/>
    <property type="evidence" value="ECO:0007669"/>
    <property type="project" value="TreeGrafter"/>
</dbReference>
<dbReference type="Proteomes" id="UP000248340">
    <property type="component" value="Unassembled WGS sequence"/>
</dbReference>
<keyword evidence="11" id="KW-0539">Nucleus</keyword>
<comment type="subcellular location">
    <subcellularLocation>
        <location evidence="2">Cytoplasm</location>
        <location evidence="2">Cytoskeleton</location>
        <location evidence="2">Spindle</location>
    </subcellularLocation>
    <subcellularLocation>
        <location evidence="1">Nucleus</location>
    </subcellularLocation>
</comment>
<dbReference type="InterPro" id="IPR011989">
    <property type="entry name" value="ARM-like"/>
</dbReference>
<comment type="similarity">
    <text evidence="3">Belongs to the CLASP family.</text>
</comment>
<feature type="repeat" description="HEAT" evidence="13">
    <location>
        <begin position="162"/>
        <end position="196"/>
    </location>
</feature>
<dbReference type="InterPro" id="IPR016024">
    <property type="entry name" value="ARM-type_fold"/>
</dbReference>
<keyword evidence="7" id="KW-0493">Microtubule</keyword>
<dbReference type="SMART" id="SM01349">
    <property type="entry name" value="TOG"/>
    <property type="match status" value="2"/>
</dbReference>
<dbReference type="AlphaFoldDB" id="A0A319C1X1"/>
<dbReference type="Pfam" id="PF12348">
    <property type="entry name" value="CLASP_N"/>
    <property type="match status" value="2"/>
</dbReference>
<dbReference type="GO" id="GO:0051301">
    <property type="term" value="P:cell division"/>
    <property type="evidence" value="ECO:0007669"/>
    <property type="project" value="UniProtKB-KW"/>
</dbReference>
<dbReference type="GO" id="GO:0090307">
    <property type="term" value="P:mitotic spindle assembly"/>
    <property type="evidence" value="ECO:0007669"/>
    <property type="project" value="TreeGrafter"/>
</dbReference>